<keyword evidence="5" id="KW-1185">Reference proteome</keyword>
<dbReference type="AlphaFoldDB" id="A0A0D3I7I7"/>
<dbReference type="EnsemblProtists" id="EOD07222">
    <property type="protein sequence ID" value="EOD07222"/>
    <property type="gene ID" value="EMIHUDRAFT_461883"/>
</dbReference>
<dbReference type="InterPro" id="IPR018108">
    <property type="entry name" value="MCP_transmembrane"/>
</dbReference>
<name>A0A0D3I7I7_EMIH1</name>
<dbReference type="Gene3D" id="1.50.40.10">
    <property type="entry name" value="Mitochondrial carrier domain"/>
    <property type="match status" value="1"/>
</dbReference>
<evidence type="ECO:0000256" key="1">
    <source>
        <dbReference type="ARBA" id="ARBA00004141"/>
    </source>
</evidence>
<evidence type="ECO:0000256" key="2">
    <source>
        <dbReference type="ARBA" id="ARBA00022692"/>
    </source>
</evidence>
<protein>
    <recommendedName>
        <fullName evidence="6">Mitochondrial carrier protein</fullName>
    </recommendedName>
</protein>
<dbReference type="GO" id="GO:0016020">
    <property type="term" value="C:membrane"/>
    <property type="evidence" value="ECO:0007669"/>
    <property type="project" value="UniProtKB-SubCell"/>
</dbReference>
<dbReference type="RefSeq" id="XP_005759651.1">
    <property type="nucleotide sequence ID" value="XM_005759594.1"/>
</dbReference>
<organism evidence="4 5">
    <name type="scientific">Emiliania huxleyi (strain CCMP1516)</name>
    <dbReference type="NCBI Taxonomy" id="280463"/>
    <lineage>
        <taxon>Eukaryota</taxon>
        <taxon>Haptista</taxon>
        <taxon>Haptophyta</taxon>
        <taxon>Prymnesiophyceae</taxon>
        <taxon>Isochrysidales</taxon>
        <taxon>Noelaerhabdaceae</taxon>
        <taxon>Emiliania</taxon>
    </lineage>
</organism>
<dbReference type="eggNOG" id="ENOG502QU7F">
    <property type="taxonomic scope" value="Eukaryota"/>
</dbReference>
<dbReference type="GeneID" id="17253263"/>
<dbReference type="Pfam" id="PF00153">
    <property type="entry name" value="Mito_carr"/>
    <property type="match status" value="1"/>
</dbReference>
<evidence type="ECO:0000256" key="3">
    <source>
        <dbReference type="ARBA" id="ARBA00023136"/>
    </source>
</evidence>
<comment type="subcellular location">
    <subcellularLocation>
        <location evidence="1">Membrane</location>
        <topology evidence="1">Multi-pass membrane protein</topology>
    </subcellularLocation>
</comment>
<sequence>MAGDVLRAPSTPARPLLLIGGAGAIALALLVAPPAFGSVDTTAVAAAASEAAPAYGDVWEKAAKRALGGGVSGALASVAQVLTLMWLRTVMNYQYASAEPKMPNRALHSSAASVWRIGLTPVDTLKSTLQARGGEAESDHRKSIGGALASAAASFVGSYPWQAPRYEEMWGGMGRFLTYNALDERLPASPEGEVALRLCRSALLGVAASCVSDCTSNSLRVLKTRRQTAANSTSYLDAAREIVDEDGWAALFVRGLGTRLLVNALQAALFTVLWKTIEDVLVNGGGPGWLTFAAAGSPGL</sequence>
<dbReference type="PaxDb" id="2903-EOD07222"/>
<dbReference type="Proteomes" id="UP000013827">
    <property type="component" value="Unassembled WGS sequence"/>
</dbReference>
<reference evidence="5" key="1">
    <citation type="journal article" date="2013" name="Nature">
        <title>Pan genome of the phytoplankton Emiliania underpins its global distribution.</title>
        <authorList>
            <person name="Read B.A."/>
            <person name="Kegel J."/>
            <person name="Klute M.J."/>
            <person name="Kuo A."/>
            <person name="Lefebvre S.C."/>
            <person name="Maumus F."/>
            <person name="Mayer C."/>
            <person name="Miller J."/>
            <person name="Monier A."/>
            <person name="Salamov A."/>
            <person name="Young J."/>
            <person name="Aguilar M."/>
            <person name="Claverie J.M."/>
            <person name="Frickenhaus S."/>
            <person name="Gonzalez K."/>
            <person name="Herman E.K."/>
            <person name="Lin Y.C."/>
            <person name="Napier J."/>
            <person name="Ogata H."/>
            <person name="Sarno A.F."/>
            <person name="Shmutz J."/>
            <person name="Schroeder D."/>
            <person name="de Vargas C."/>
            <person name="Verret F."/>
            <person name="von Dassow P."/>
            <person name="Valentin K."/>
            <person name="Van de Peer Y."/>
            <person name="Wheeler G."/>
            <person name="Dacks J.B."/>
            <person name="Delwiche C.F."/>
            <person name="Dyhrman S.T."/>
            <person name="Glockner G."/>
            <person name="John U."/>
            <person name="Richards T."/>
            <person name="Worden A.Z."/>
            <person name="Zhang X."/>
            <person name="Grigoriev I.V."/>
            <person name="Allen A.E."/>
            <person name="Bidle K."/>
            <person name="Borodovsky M."/>
            <person name="Bowler C."/>
            <person name="Brownlee C."/>
            <person name="Cock J.M."/>
            <person name="Elias M."/>
            <person name="Gladyshev V.N."/>
            <person name="Groth M."/>
            <person name="Guda C."/>
            <person name="Hadaegh A."/>
            <person name="Iglesias-Rodriguez M.D."/>
            <person name="Jenkins J."/>
            <person name="Jones B.M."/>
            <person name="Lawson T."/>
            <person name="Leese F."/>
            <person name="Lindquist E."/>
            <person name="Lobanov A."/>
            <person name="Lomsadze A."/>
            <person name="Malik S.B."/>
            <person name="Marsh M.E."/>
            <person name="Mackinder L."/>
            <person name="Mock T."/>
            <person name="Mueller-Roeber B."/>
            <person name="Pagarete A."/>
            <person name="Parker M."/>
            <person name="Probert I."/>
            <person name="Quesneville H."/>
            <person name="Raines C."/>
            <person name="Rensing S.A."/>
            <person name="Riano-Pachon D.M."/>
            <person name="Richier S."/>
            <person name="Rokitta S."/>
            <person name="Shiraiwa Y."/>
            <person name="Soanes D.M."/>
            <person name="van der Giezen M."/>
            <person name="Wahlund T.M."/>
            <person name="Williams B."/>
            <person name="Wilson W."/>
            <person name="Wolfe G."/>
            <person name="Wurch L.L."/>
        </authorList>
    </citation>
    <scope>NUCLEOTIDE SEQUENCE</scope>
</reference>
<dbReference type="InterPro" id="IPR023395">
    <property type="entry name" value="MCP_dom_sf"/>
</dbReference>
<dbReference type="KEGG" id="ehx:EMIHUDRAFT_461883"/>
<evidence type="ECO:0000313" key="5">
    <source>
        <dbReference type="Proteomes" id="UP000013827"/>
    </source>
</evidence>
<dbReference type="PANTHER" id="PTHR47567:SF1">
    <property type="entry name" value="NAD-DEPENDENT EPIMERASE_DEHYDRATASE DOMAIN-CONTAINING PROTEIN"/>
    <property type="match status" value="1"/>
</dbReference>
<dbReference type="SUPFAM" id="SSF103506">
    <property type="entry name" value="Mitochondrial carrier"/>
    <property type="match status" value="1"/>
</dbReference>
<reference evidence="4" key="2">
    <citation type="submission" date="2024-10" db="UniProtKB">
        <authorList>
            <consortium name="EnsemblProtists"/>
        </authorList>
    </citation>
    <scope>IDENTIFICATION</scope>
</reference>
<keyword evidence="2" id="KW-0812">Transmembrane</keyword>
<proteinExistence type="predicted"/>
<accession>A0A0D3I7I7</accession>
<dbReference type="PANTHER" id="PTHR47567">
    <property type="entry name" value="MITOCHONDRIAL SUBSTRATE/SOLUTE CARRIER"/>
    <property type="match status" value="1"/>
</dbReference>
<dbReference type="HOGENOM" id="CLU_928837_0_0_1"/>
<evidence type="ECO:0000313" key="4">
    <source>
        <dbReference type="EnsemblProtists" id="EOD07222"/>
    </source>
</evidence>
<keyword evidence="3" id="KW-0472">Membrane</keyword>
<evidence type="ECO:0008006" key="6">
    <source>
        <dbReference type="Google" id="ProtNLM"/>
    </source>
</evidence>